<accession>A0A842IPM4</accession>
<feature type="transmembrane region" description="Helical" evidence="1">
    <location>
        <begin position="110"/>
        <end position="128"/>
    </location>
</feature>
<sequence length="239" mass="28233">MKLTKEEIKYIENYLIKNEVKFWDVRLELLDHIVSAIEDKIDNEGISFNEALLDVHHGFGNRIHNGYTYDLDFEKALHIDNKGFKKFTLKAQKEMGRQHRKRFWKTFPKYLMSFRFFIEILIVIGVVYNVHQQSPKTSAIIALIVCFVPEISKVFFGVFDRSNRRSLKMQMAVNLSSLYVCMSYLSMGIFNSYYEDAANKPYVYLTVTFVCLFPFARHGLATYKQIFKENQKEYKLMCS</sequence>
<feature type="transmembrane region" description="Helical" evidence="1">
    <location>
        <begin position="171"/>
        <end position="190"/>
    </location>
</feature>
<dbReference type="EMBL" id="JACLCP010000001">
    <property type="protein sequence ID" value="MBC2843836.1"/>
    <property type="molecule type" value="Genomic_DNA"/>
</dbReference>
<feature type="transmembrane region" description="Helical" evidence="1">
    <location>
        <begin position="202"/>
        <end position="220"/>
    </location>
</feature>
<name>A0A842IPM4_9FLAO</name>
<dbReference type="RefSeq" id="WP_185787547.1">
    <property type="nucleotide sequence ID" value="NZ_JACLCP010000001.1"/>
</dbReference>
<dbReference type="Proteomes" id="UP000533900">
    <property type="component" value="Unassembled WGS sequence"/>
</dbReference>
<comment type="caution">
    <text evidence="2">The sequence shown here is derived from an EMBL/GenBank/DDBJ whole genome shotgun (WGS) entry which is preliminary data.</text>
</comment>
<gene>
    <name evidence="2" type="ORF">H7F21_01935</name>
</gene>
<evidence type="ECO:0000313" key="3">
    <source>
        <dbReference type="Proteomes" id="UP000533900"/>
    </source>
</evidence>
<reference evidence="2" key="1">
    <citation type="submission" date="2020-08" db="EMBL/GenBank/DDBJ databases">
        <title>Winogradskyella ouciana sp. nov., isolated from the hadal seawater of the Mariana Trench.</title>
        <authorList>
            <person name="He X."/>
        </authorList>
    </citation>
    <scope>NUCLEOTIDE SEQUENCE [LARGE SCALE GENOMIC DNA]</scope>
    <source>
        <strain evidence="2">KCTC 52348</strain>
    </source>
</reference>
<keyword evidence="1" id="KW-0472">Membrane</keyword>
<dbReference type="AlphaFoldDB" id="A0A842IPM4"/>
<evidence type="ECO:0000313" key="2">
    <source>
        <dbReference type="EMBL" id="MBC2843836.1"/>
    </source>
</evidence>
<proteinExistence type="predicted"/>
<protein>
    <submittedName>
        <fullName evidence="2">Uncharacterized protein</fullName>
    </submittedName>
</protein>
<organism evidence="2 3">
    <name type="scientific">Winogradskyella flava</name>
    <dbReference type="NCBI Taxonomy" id="1884876"/>
    <lineage>
        <taxon>Bacteria</taxon>
        <taxon>Pseudomonadati</taxon>
        <taxon>Bacteroidota</taxon>
        <taxon>Flavobacteriia</taxon>
        <taxon>Flavobacteriales</taxon>
        <taxon>Flavobacteriaceae</taxon>
        <taxon>Winogradskyella</taxon>
    </lineage>
</organism>
<keyword evidence="1" id="KW-0812">Transmembrane</keyword>
<keyword evidence="3" id="KW-1185">Reference proteome</keyword>
<keyword evidence="1" id="KW-1133">Transmembrane helix</keyword>
<feature type="transmembrane region" description="Helical" evidence="1">
    <location>
        <begin position="140"/>
        <end position="159"/>
    </location>
</feature>
<evidence type="ECO:0000256" key="1">
    <source>
        <dbReference type="SAM" id="Phobius"/>
    </source>
</evidence>